<dbReference type="SMART" id="SM00320">
    <property type="entry name" value="WD40"/>
    <property type="match status" value="14"/>
</dbReference>
<dbReference type="InterPro" id="IPR001387">
    <property type="entry name" value="Cro/C1-type_HTH"/>
</dbReference>
<dbReference type="InterPro" id="IPR001680">
    <property type="entry name" value="WD40_rpt"/>
</dbReference>
<dbReference type="Gene3D" id="3.40.50.300">
    <property type="entry name" value="P-loop containing nucleotide triphosphate hydrolases"/>
    <property type="match status" value="1"/>
</dbReference>
<dbReference type="SUPFAM" id="SSF50978">
    <property type="entry name" value="WD40 repeat-like"/>
    <property type="match status" value="2"/>
</dbReference>
<feature type="repeat" description="WD" evidence="3">
    <location>
        <begin position="916"/>
        <end position="949"/>
    </location>
</feature>
<dbReference type="CDD" id="cd00200">
    <property type="entry name" value="WD40"/>
    <property type="match status" value="1"/>
</dbReference>
<evidence type="ECO:0000256" key="2">
    <source>
        <dbReference type="ARBA" id="ARBA00022737"/>
    </source>
</evidence>
<protein>
    <submittedName>
        <fullName evidence="6">WD40 repeat protein</fullName>
    </submittedName>
</protein>
<proteinExistence type="predicted"/>
<accession>A0ABS4TWR7</accession>
<dbReference type="Pfam" id="PF00400">
    <property type="entry name" value="WD40"/>
    <property type="match status" value="11"/>
</dbReference>
<dbReference type="RefSeq" id="WP_209645731.1">
    <property type="nucleotide sequence ID" value="NZ_JAGINW010000001.1"/>
</dbReference>
<reference evidence="6 7" key="1">
    <citation type="submission" date="2021-03" db="EMBL/GenBank/DDBJ databases">
        <title>Sequencing the genomes of 1000 actinobacteria strains.</title>
        <authorList>
            <person name="Klenk H.-P."/>
        </authorList>
    </citation>
    <scope>NUCLEOTIDE SEQUENCE [LARGE SCALE GENOMIC DNA]</scope>
    <source>
        <strain evidence="6 7">DSM 46670</strain>
    </source>
</reference>
<feature type="domain" description="HTH cro/C1-type" evidence="5">
    <location>
        <begin position="21"/>
        <end position="77"/>
    </location>
</feature>
<feature type="repeat" description="WD" evidence="3">
    <location>
        <begin position="749"/>
        <end position="783"/>
    </location>
</feature>
<evidence type="ECO:0000313" key="6">
    <source>
        <dbReference type="EMBL" id="MBP2328813.1"/>
    </source>
</evidence>
<dbReference type="InterPro" id="IPR019775">
    <property type="entry name" value="WD40_repeat_CS"/>
</dbReference>
<evidence type="ECO:0000256" key="3">
    <source>
        <dbReference type="PROSITE-ProRule" id="PRU00221"/>
    </source>
</evidence>
<feature type="repeat" description="WD" evidence="3">
    <location>
        <begin position="1042"/>
        <end position="1075"/>
    </location>
</feature>
<gene>
    <name evidence="6" type="ORF">JOF56_009198</name>
</gene>
<dbReference type="PANTHER" id="PTHR19879:SF9">
    <property type="entry name" value="TRANSCRIPTION INITIATION FACTOR TFIID SUBUNIT 5"/>
    <property type="match status" value="1"/>
</dbReference>
<feature type="repeat" description="WD" evidence="3">
    <location>
        <begin position="707"/>
        <end position="738"/>
    </location>
</feature>
<dbReference type="Pfam" id="PF20703">
    <property type="entry name" value="nSTAND1"/>
    <property type="match status" value="1"/>
</dbReference>
<sequence length="1232" mass="133670">MGRRERPLDPDQGVLQRFASELRQLRESAGAPSYRELAKRARYSVTALSEAAGGQLFPSLRVTLAYVKACGGDPDIWRELWENACLDLMPNNDGDDPEKAPYLGLASFQPEDADRFFGRRALLEDVCARLAESPFLAVFGTSGSGKSSLLRAGLLPAVWRGDIQGSDDWPTVLLTPGSRPLEQLAVYLADLGGVSPASKVTDPDGIHVLLRQVLTKRAETVRLTIVVDQFEEIFTLCREEDERRRFVECLLAAAGEDGQARVVLGVRADFYARCAQYPALVTALRDRQVLVGPMDADDLRSVVREPAVRAGLTVENALVEAVVADTADEPGALPLMSHALVETWKRRSGDRMTLAAYRQAGGVRGAIARTADRVFDEFDPDEQLLARDVFLRLTAFGEGTEDTRRRVARSELLDRVGAESMAKVLARLAEERLVTLGSDTVEVAHEALIRSWPRLRAWLAEDREALSAHRRLTETVADWERHDRDDGLLYRGARLTAWQDDSLERFNDAEREFLSLSFSAADRERRGRRRRTRVAFGFSVTATAVVTVLAVLAMMLAGRNAEERELAYSRQLIADARAQGQRDPELGLLLTREAYRIRPGAETEAALRQAAVDSRVRASLTGHQGKITGVAFAEDGRQLVTSGADGALRVWEWTDGHVSSKPPVVLRGHQGEAWSPVFSWDGSRIAAAGVDGMVSVWDVRSGTAVLLRGHQDAVWAVSFSQDGQRVASAGQDGTIRVWRADGSGEPDVLKGHNGRVLGVAFSPDGRSLASSGGDGTVRIWSMDGAGPPIVLTGHRNSVEMVQFSPDGRHVATASTDGTARLWDVRGHEDPVVLGTHEGTAEGIAFSPDGRWLASTGDDGTIRVWSIRNRAFSTVLRGHRGTVWAATFSRDGKSLVSASDDGTARVWDLEETEDVVMDGHTGPVCCAAFSPDGTRVASAGKEDGTLRVWDSSGRTDPMVLSGGGPMTDITWSPDGTRVAGVAKDSVVRVWQVDGRTDPMVLPSLGDPAPQATFSPDSRRIAVANGKDVINIWNVTGTGGPTELRAKEGGFLYVAWSPDGGRMAASTLSGVIVVWDLAGRGEPVVLRGHLGPVWQLAFSPDSTRVASAGNDGTTRVWRVTGTGDPSVLTGHQGLVWSVTFTQDGRYLITSGNDSTARRWALDRPGESLVFREFRASVESATTTTDGRYLTAHGDGTVRVWRCPACGPIDKVLADVDHHVTRGLTADERRIFLGR</sequence>
<feature type="repeat" description="WD" evidence="3">
    <location>
        <begin position="620"/>
        <end position="661"/>
    </location>
</feature>
<keyword evidence="4" id="KW-1133">Transmembrane helix</keyword>
<dbReference type="PROSITE" id="PS50082">
    <property type="entry name" value="WD_REPEATS_2"/>
    <property type="match status" value="12"/>
</dbReference>
<comment type="caution">
    <text evidence="6">The sequence shown here is derived from an EMBL/GenBank/DDBJ whole genome shotgun (WGS) entry which is preliminary data.</text>
</comment>
<keyword evidence="4" id="KW-0472">Membrane</keyword>
<dbReference type="PANTHER" id="PTHR19879">
    <property type="entry name" value="TRANSCRIPTION INITIATION FACTOR TFIID"/>
    <property type="match status" value="1"/>
</dbReference>
<feature type="repeat" description="WD" evidence="3">
    <location>
        <begin position="791"/>
        <end position="825"/>
    </location>
</feature>
<evidence type="ECO:0000256" key="1">
    <source>
        <dbReference type="ARBA" id="ARBA00022574"/>
    </source>
</evidence>
<dbReference type="SUPFAM" id="SSF52540">
    <property type="entry name" value="P-loop containing nucleoside triphosphate hydrolases"/>
    <property type="match status" value="1"/>
</dbReference>
<organism evidence="6 7">
    <name type="scientific">Kibdelosporangium banguiense</name>
    <dbReference type="NCBI Taxonomy" id="1365924"/>
    <lineage>
        <taxon>Bacteria</taxon>
        <taxon>Bacillati</taxon>
        <taxon>Actinomycetota</taxon>
        <taxon>Actinomycetes</taxon>
        <taxon>Pseudonocardiales</taxon>
        <taxon>Pseudonocardiaceae</taxon>
        <taxon>Kibdelosporangium</taxon>
    </lineage>
</organism>
<dbReference type="PROSITE" id="PS00678">
    <property type="entry name" value="WD_REPEATS_1"/>
    <property type="match status" value="3"/>
</dbReference>
<dbReference type="Proteomes" id="UP001519332">
    <property type="component" value="Unassembled WGS sequence"/>
</dbReference>
<dbReference type="SUPFAM" id="SSF50993">
    <property type="entry name" value="Peptidase/esterase 'gauge' domain"/>
    <property type="match status" value="1"/>
</dbReference>
<feature type="repeat" description="WD" evidence="3">
    <location>
        <begin position="875"/>
        <end position="916"/>
    </location>
</feature>
<feature type="repeat" description="WD" evidence="3">
    <location>
        <begin position="833"/>
        <end position="874"/>
    </location>
</feature>
<feature type="repeat" description="WD" evidence="3">
    <location>
        <begin position="1126"/>
        <end position="1157"/>
    </location>
</feature>
<dbReference type="CDD" id="cd00093">
    <property type="entry name" value="HTH_XRE"/>
    <property type="match status" value="1"/>
</dbReference>
<dbReference type="InterPro" id="IPR036322">
    <property type="entry name" value="WD40_repeat_dom_sf"/>
</dbReference>
<dbReference type="SMART" id="SM00530">
    <property type="entry name" value="HTH_XRE"/>
    <property type="match status" value="1"/>
</dbReference>
<dbReference type="EMBL" id="JAGINW010000001">
    <property type="protein sequence ID" value="MBP2328813.1"/>
    <property type="molecule type" value="Genomic_DNA"/>
</dbReference>
<dbReference type="InterPro" id="IPR015943">
    <property type="entry name" value="WD40/YVTN_repeat-like_dom_sf"/>
</dbReference>
<dbReference type="InterPro" id="IPR020472">
    <property type="entry name" value="WD40_PAC1"/>
</dbReference>
<dbReference type="Gene3D" id="2.130.10.10">
    <property type="entry name" value="YVTN repeat-like/Quinoprotein amine dehydrogenase"/>
    <property type="match status" value="4"/>
</dbReference>
<dbReference type="PROSITE" id="PS50294">
    <property type="entry name" value="WD_REPEATS_REGION"/>
    <property type="match status" value="10"/>
</dbReference>
<keyword evidence="7" id="KW-1185">Reference proteome</keyword>
<keyword evidence="4" id="KW-0812">Transmembrane</keyword>
<dbReference type="InterPro" id="IPR027417">
    <property type="entry name" value="P-loop_NTPase"/>
</dbReference>
<evidence type="ECO:0000313" key="7">
    <source>
        <dbReference type="Proteomes" id="UP001519332"/>
    </source>
</evidence>
<name>A0ABS4TWR7_9PSEU</name>
<keyword evidence="1 3" id="KW-0853">WD repeat</keyword>
<dbReference type="InterPro" id="IPR049052">
    <property type="entry name" value="nSTAND1"/>
</dbReference>
<evidence type="ECO:0000256" key="4">
    <source>
        <dbReference type="SAM" id="Phobius"/>
    </source>
</evidence>
<feature type="repeat" description="WD" evidence="3">
    <location>
        <begin position="958"/>
        <end position="992"/>
    </location>
</feature>
<dbReference type="PRINTS" id="PR00320">
    <property type="entry name" value="GPROTEINBRPT"/>
</dbReference>
<evidence type="ECO:0000259" key="5">
    <source>
        <dbReference type="SMART" id="SM00530"/>
    </source>
</evidence>
<feature type="repeat" description="WD" evidence="3">
    <location>
        <begin position="1084"/>
        <end position="1117"/>
    </location>
</feature>
<feature type="repeat" description="WD" evidence="3">
    <location>
        <begin position="666"/>
        <end position="707"/>
    </location>
</feature>
<keyword evidence="2" id="KW-0677">Repeat</keyword>
<feature type="transmembrane region" description="Helical" evidence="4">
    <location>
        <begin position="534"/>
        <end position="557"/>
    </location>
</feature>